<accession>A0ABR4FQT7</accession>
<protein>
    <submittedName>
        <fullName evidence="1">Uncharacterized protein</fullName>
    </submittedName>
</protein>
<keyword evidence="2" id="KW-1185">Reference proteome</keyword>
<evidence type="ECO:0000313" key="2">
    <source>
        <dbReference type="Proteomes" id="UP001610563"/>
    </source>
</evidence>
<comment type="caution">
    <text evidence="1">The sequence shown here is derived from an EMBL/GenBank/DDBJ whole genome shotgun (WGS) entry which is preliminary data.</text>
</comment>
<dbReference type="Proteomes" id="UP001610563">
    <property type="component" value="Unassembled WGS sequence"/>
</dbReference>
<proteinExistence type="predicted"/>
<gene>
    <name evidence="1" type="ORF">BJX66DRAFT_342952</name>
</gene>
<dbReference type="EMBL" id="JBFTWV010000140">
    <property type="protein sequence ID" value="KAL2785582.1"/>
    <property type="molecule type" value="Genomic_DNA"/>
</dbReference>
<organism evidence="1 2">
    <name type="scientific">Aspergillus keveii</name>
    <dbReference type="NCBI Taxonomy" id="714993"/>
    <lineage>
        <taxon>Eukaryota</taxon>
        <taxon>Fungi</taxon>
        <taxon>Dikarya</taxon>
        <taxon>Ascomycota</taxon>
        <taxon>Pezizomycotina</taxon>
        <taxon>Eurotiomycetes</taxon>
        <taxon>Eurotiomycetidae</taxon>
        <taxon>Eurotiales</taxon>
        <taxon>Aspergillaceae</taxon>
        <taxon>Aspergillus</taxon>
        <taxon>Aspergillus subgen. Nidulantes</taxon>
    </lineage>
</organism>
<sequence length="195" mass="22402">MKSPFSKQPPKPKFDLYIIHGKDHSYVAIGLGEYLRSKPPLHHPGHWMLMLTPKDETEKDGTLFQMKRGATGYELSIKEDRSLWVLEAHVKHFEKLASLTEQEDADFRSHAQTIEAKRCQDFVLDMLRYLAVKGVIEEGVVEHYRGQSQRSVLTQLRKGPWRVRPSSSIASMLKDCWEYAEGHGLGSLTYDTCLE</sequence>
<evidence type="ECO:0000313" key="1">
    <source>
        <dbReference type="EMBL" id="KAL2785582.1"/>
    </source>
</evidence>
<name>A0ABR4FQT7_9EURO</name>
<reference evidence="1 2" key="1">
    <citation type="submission" date="2024-07" db="EMBL/GenBank/DDBJ databases">
        <title>Section-level genome sequencing and comparative genomics of Aspergillus sections Usti and Cavernicolus.</title>
        <authorList>
            <consortium name="Lawrence Berkeley National Laboratory"/>
            <person name="Nybo J.L."/>
            <person name="Vesth T.C."/>
            <person name="Theobald S."/>
            <person name="Frisvad J.C."/>
            <person name="Larsen T.O."/>
            <person name="Kjaerboelling I."/>
            <person name="Rothschild-Mancinelli K."/>
            <person name="Lyhne E.K."/>
            <person name="Kogle M.E."/>
            <person name="Barry K."/>
            <person name="Clum A."/>
            <person name="Na H."/>
            <person name="Ledsgaard L."/>
            <person name="Lin J."/>
            <person name="Lipzen A."/>
            <person name="Kuo A."/>
            <person name="Riley R."/>
            <person name="Mondo S."/>
            <person name="Labutti K."/>
            <person name="Haridas S."/>
            <person name="Pangalinan J."/>
            <person name="Salamov A.A."/>
            <person name="Simmons B.A."/>
            <person name="Magnuson J.K."/>
            <person name="Chen J."/>
            <person name="Drula E."/>
            <person name="Henrissat B."/>
            <person name="Wiebenga A."/>
            <person name="Lubbers R.J."/>
            <person name="Gomes A.C."/>
            <person name="Makela M.R."/>
            <person name="Stajich J."/>
            <person name="Grigoriev I.V."/>
            <person name="Mortensen U.H."/>
            <person name="De Vries R.P."/>
            <person name="Baker S.E."/>
            <person name="Andersen M.R."/>
        </authorList>
    </citation>
    <scope>NUCLEOTIDE SEQUENCE [LARGE SCALE GENOMIC DNA]</scope>
    <source>
        <strain evidence="1 2">CBS 209.92</strain>
    </source>
</reference>